<dbReference type="SUPFAM" id="SSF56601">
    <property type="entry name" value="beta-lactamase/transpeptidase-like"/>
    <property type="match status" value="1"/>
</dbReference>
<dbReference type="EMBL" id="MTHB01000109">
    <property type="protein sequence ID" value="OXC77390.1"/>
    <property type="molecule type" value="Genomic_DNA"/>
</dbReference>
<dbReference type="InterPro" id="IPR012338">
    <property type="entry name" value="Beta-lactam/transpept-like"/>
</dbReference>
<evidence type="ECO:0000256" key="1">
    <source>
        <dbReference type="ARBA" id="ARBA00022801"/>
    </source>
</evidence>
<dbReference type="AlphaFoldDB" id="A0A226X323"/>
<keyword evidence="1" id="KW-0378">Hydrolase</keyword>
<organism evidence="3 4">
    <name type="scientific">Caballeronia sordidicola</name>
    <name type="common">Burkholderia sordidicola</name>
    <dbReference type="NCBI Taxonomy" id="196367"/>
    <lineage>
        <taxon>Bacteria</taxon>
        <taxon>Pseudomonadati</taxon>
        <taxon>Pseudomonadota</taxon>
        <taxon>Betaproteobacteria</taxon>
        <taxon>Burkholderiales</taxon>
        <taxon>Burkholderiaceae</taxon>
        <taxon>Caballeronia</taxon>
    </lineage>
</organism>
<feature type="domain" description="Beta-lactamase-related" evidence="2">
    <location>
        <begin position="62"/>
        <end position="342"/>
    </location>
</feature>
<evidence type="ECO:0000259" key="2">
    <source>
        <dbReference type="Pfam" id="PF00144"/>
    </source>
</evidence>
<dbReference type="PANTHER" id="PTHR43283:SF11">
    <property type="entry name" value="BETA-LACTAMASE-RELATED DOMAIN-CONTAINING PROTEIN"/>
    <property type="match status" value="1"/>
</dbReference>
<dbReference type="Proteomes" id="UP000214720">
    <property type="component" value="Unassembled WGS sequence"/>
</dbReference>
<sequence length="356" mass="39938">MDEQLDMTEMKDLQQAIQFSIDHESLWDRNVDGAWGVHVNDPPPWNRLLGPVHDRGPVSGAISVDGQVLTTWGEPDRADLTFSIAKTYLALLAGVAFDRGLLPNVSEPVHIRVPGIGFDDEHNARITWAHLLQQTSEWRGECFGLSDQADHFRAVTFGRAPDGKKGDLRRVQAPGTYWEYNDVRINQFSLALLHLFGRPLPEIFREAIMQPLGASEDWQWVGYDNAWVDLNGQRMQSVPGGTHWGGGLSISANDQLKVARLFVDDGMVDGRRIISSEWLARMRTPCALAPYYGYLVWLNHERRVFPSVPASSYFAIGAGSSFTWIEPERKMAVVVRWLNSAHANEFFGLVLNAVDG</sequence>
<evidence type="ECO:0000313" key="4">
    <source>
        <dbReference type="Proteomes" id="UP000214720"/>
    </source>
</evidence>
<proteinExistence type="predicted"/>
<gene>
    <name evidence="3" type="ORF">BSU04_17800</name>
</gene>
<reference evidence="4" key="1">
    <citation type="submission" date="2017-01" db="EMBL/GenBank/DDBJ databases">
        <title>Genome Analysis of Deinococcus marmoris KOPRI26562.</title>
        <authorList>
            <person name="Kim J.H."/>
            <person name="Oh H.-M."/>
        </authorList>
    </citation>
    <scope>NUCLEOTIDE SEQUENCE [LARGE SCALE GENOMIC DNA]</scope>
    <source>
        <strain evidence="4">PAMC 26633</strain>
    </source>
</reference>
<dbReference type="eggNOG" id="COG1680">
    <property type="taxonomic scope" value="Bacteria"/>
</dbReference>
<dbReference type="GO" id="GO:0016787">
    <property type="term" value="F:hydrolase activity"/>
    <property type="evidence" value="ECO:0007669"/>
    <property type="project" value="UniProtKB-KW"/>
</dbReference>
<name>A0A226X323_CABSO</name>
<dbReference type="PANTHER" id="PTHR43283">
    <property type="entry name" value="BETA-LACTAMASE-RELATED"/>
    <property type="match status" value="1"/>
</dbReference>
<protein>
    <submittedName>
        <fullName evidence="3">Beta-lactamase class C penicillin binding protein</fullName>
    </submittedName>
</protein>
<dbReference type="Gene3D" id="3.40.710.10">
    <property type="entry name" value="DD-peptidase/beta-lactamase superfamily"/>
    <property type="match status" value="1"/>
</dbReference>
<accession>A0A226X323</accession>
<evidence type="ECO:0000313" key="3">
    <source>
        <dbReference type="EMBL" id="OXC77390.1"/>
    </source>
</evidence>
<dbReference type="InterPro" id="IPR050789">
    <property type="entry name" value="Diverse_Enzym_Activities"/>
</dbReference>
<dbReference type="Pfam" id="PF00144">
    <property type="entry name" value="Beta-lactamase"/>
    <property type="match status" value="1"/>
</dbReference>
<comment type="caution">
    <text evidence="3">The sequence shown here is derived from an EMBL/GenBank/DDBJ whole genome shotgun (WGS) entry which is preliminary data.</text>
</comment>
<dbReference type="InterPro" id="IPR001466">
    <property type="entry name" value="Beta-lactam-related"/>
</dbReference>